<evidence type="ECO:0000256" key="2">
    <source>
        <dbReference type="ARBA" id="ARBA00023125"/>
    </source>
</evidence>
<evidence type="ECO:0000313" key="7">
    <source>
        <dbReference type="Proteomes" id="UP000186040"/>
    </source>
</evidence>
<name>A0A1Q9LS76_9PSEU</name>
<protein>
    <recommendedName>
        <fullName evidence="5">HTH tetR-type domain-containing protein</fullName>
    </recommendedName>
</protein>
<feature type="DNA-binding region" description="H-T-H motif" evidence="4">
    <location>
        <begin position="29"/>
        <end position="48"/>
    </location>
</feature>
<organism evidence="6 7">
    <name type="scientific">Actinokineospora bangkokensis</name>
    <dbReference type="NCBI Taxonomy" id="1193682"/>
    <lineage>
        <taxon>Bacteria</taxon>
        <taxon>Bacillati</taxon>
        <taxon>Actinomycetota</taxon>
        <taxon>Actinomycetes</taxon>
        <taxon>Pseudonocardiales</taxon>
        <taxon>Pseudonocardiaceae</taxon>
        <taxon>Actinokineospora</taxon>
    </lineage>
</organism>
<dbReference type="OrthoDB" id="8701707at2"/>
<dbReference type="AlphaFoldDB" id="A0A1Q9LS76"/>
<keyword evidence="1" id="KW-0805">Transcription regulation</keyword>
<dbReference type="Pfam" id="PF00440">
    <property type="entry name" value="TetR_N"/>
    <property type="match status" value="1"/>
</dbReference>
<dbReference type="Gene3D" id="1.10.357.10">
    <property type="entry name" value="Tetracycline Repressor, domain 2"/>
    <property type="match status" value="1"/>
</dbReference>
<dbReference type="PANTHER" id="PTHR30055:SF234">
    <property type="entry name" value="HTH-TYPE TRANSCRIPTIONAL REGULATOR BETI"/>
    <property type="match status" value="1"/>
</dbReference>
<dbReference type="SUPFAM" id="SSF46689">
    <property type="entry name" value="Homeodomain-like"/>
    <property type="match status" value="1"/>
</dbReference>
<evidence type="ECO:0000256" key="3">
    <source>
        <dbReference type="ARBA" id="ARBA00023163"/>
    </source>
</evidence>
<evidence type="ECO:0000259" key="5">
    <source>
        <dbReference type="PROSITE" id="PS50977"/>
    </source>
</evidence>
<dbReference type="PANTHER" id="PTHR30055">
    <property type="entry name" value="HTH-TYPE TRANSCRIPTIONAL REGULATOR RUTR"/>
    <property type="match status" value="1"/>
</dbReference>
<evidence type="ECO:0000256" key="1">
    <source>
        <dbReference type="ARBA" id="ARBA00023015"/>
    </source>
</evidence>
<feature type="domain" description="HTH tetR-type" evidence="5">
    <location>
        <begin position="6"/>
        <end position="66"/>
    </location>
</feature>
<accession>A0A1Q9LS76</accession>
<dbReference type="PROSITE" id="PS50977">
    <property type="entry name" value="HTH_TETR_2"/>
    <property type="match status" value="1"/>
</dbReference>
<keyword evidence="2 4" id="KW-0238">DNA-binding</keyword>
<sequence>MGRPPAHTPDDFIDAAIRLHATSGPRSVTMTAVAAEVGARSGSLYHRFPDRPSLLAATWLRTEHRFQRAFLARIDADPTAAGIVDTAAWTVDWCREHHGEAVVLHAGVRAFDPHTWSDEARARRREHAATRTAETTRVVRALCASTGRSREEVLLALLDLPIAVVSRHLNDGAVVPAGTTALVRRACGLVLSG</sequence>
<gene>
    <name evidence="6" type="ORF">BJP25_09720</name>
</gene>
<dbReference type="RefSeq" id="WP_075973452.1">
    <property type="nucleotide sequence ID" value="NZ_MKQR01000006.1"/>
</dbReference>
<proteinExistence type="predicted"/>
<keyword evidence="7" id="KW-1185">Reference proteome</keyword>
<comment type="caution">
    <text evidence="6">The sequence shown here is derived from an EMBL/GenBank/DDBJ whole genome shotgun (WGS) entry which is preliminary data.</text>
</comment>
<dbReference type="EMBL" id="MKQR01000006">
    <property type="protein sequence ID" value="OLR94885.1"/>
    <property type="molecule type" value="Genomic_DNA"/>
</dbReference>
<dbReference type="InterPro" id="IPR050109">
    <property type="entry name" value="HTH-type_TetR-like_transc_reg"/>
</dbReference>
<reference evidence="6 7" key="1">
    <citation type="submission" date="2016-10" db="EMBL/GenBank/DDBJ databases">
        <title>The Draft Genome Sequence of Actinokineospora bangkokensis 44EHWT reveals the biosynthetic pathway of antifungal compounds Thailandins with unusual extender unit butylmalonyl-CoA.</title>
        <authorList>
            <person name="Greule A."/>
            <person name="Intra B."/>
            <person name="Flemming S."/>
            <person name="Rommel M.G."/>
            <person name="Panbangred W."/>
            <person name="Bechthold A."/>
        </authorList>
    </citation>
    <scope>NUCLEOTIDE SEQUENCE [LARGE SCALE GENOMIC DNA]</scope>
    <source>
        <strain evidence="6 7">44EHW</strain>
    </source>
</reference>
<keyword evidence="3" id="KW-0804">Transcription</keyword>
<dbReference type="InterPro" id="IPR009057">
    <property type="entry name" value="Homeodomain-like_sf"/>
</dbReference>
<dbReference type="GO" id="GO:0000976">
    <property type="term" value="F:transcription cis-regulatory region binding"/>
    <property type="evidence" value="ECO:0007669"/>
    <property type="project" value="TreeGrafter"/>
</dbReference>
<dbReference type="GO" id="GO:0003700">
    <property type="term" value="F:DNA-binding transcription factor activity"/>
    <property type="evidence" value="ECO:0007669"/>
    <property type="project" value="TreeGrafter"/>
</dbReference>
<dbReference type="InterPro" id="IPR001647">
    <property type="entry name" value="HTH_TetR"/>
</dbReference>
<dbReference type="STRING" id="1193682.BJP25_09720"/>
<evidence type="ECO:0000313" key="6">
    <source>
        <dbReference type="EMBL" id="OLR94885.1"/>
    </source>
</evidence>
<dbReference type="Proteomes" id="UP000186040">
    <property type="component" value="Unassembled WGS sequence"/>
</dbReference>
<evidence type="ECO:0000256" key="4">
    <source>
        <dbReference type="PROSITE-ProRule" id="PRU00335"/>
    </source>
</evidence>